<name>A0A6A5TX52_9PLEO</name>
<keyword evidence="4 9" id="KW-0805">Transcription regulation</keyword>
<evidence type="ECO:0000256" key="7">
    <source>
        <dbReference type="ARBA" id="ARBA00023242"/>
    </source>
</evidence>
<comment type="similarity">
    <text evidence="2 9">Belongs to the Mediator complex subunit 14 family.</text>
</comment>
<dbReference type="InterPro" id="IPR055122">
    <property type="entry name" value="Med14_N"/>
</dbReference>
<accession>A0A6A5TX52</accession>
<dbReference type="InterPro" id="IPR013947">
    <property type="entry name" value="Mediator_Med14"/>
</dbReference>
<dbReference type="EMBL" id="ML976991">
    <property type="protein sequence ID" value="KAF1956640.1"/>
    <property type="molecule type" value="Genomic_DNA"/>
</dbReference>
<proteinExistence type="inferred from homology"/>
<keyword evidence="7 9" id="KW-0539">Nucleus</keyword>
<sequence>MNSIGANGAVGPRDGESKKRTHDGTIVNGARGNSAASTPKPVSAVPTPVSDKVAQLPPELAHVAASSYHPYSKLLQRINQECFNDLNEVLQRMADIPTTPQTNGALPNGLGAHGGENSEASKQKRSMLLRFAQDNRAKYIKMLVLADWGKKSAADIAKLIDLFAWSREQTFEQDSADAQLEMLKMMSAQARQSNPDIRTALEILTTQKADWLPDLGYVPPEPISSEKALKLLQYMNTSLTIRLIVHEELPRYLENWRVESGRAIFRVDNEFEFDVMAFTEDTSDQWHFIDFRLLFSPAPKIDVDSRVLFELKNIMDVNLATDGKGLEECFNFLHNFTLTHKISVLRSQAYALLRTGWDGSLRVDTPHRQLVLSYWIDKPGKKSWIEIGISSNKSSRGKVSWQGPPVPTLTARWFRQGTEVKDVDLKLDWNNLSAERILKRVITLHIGHLLQTTRQNMKLNTTVKATFAETEPADCKLEASMGSFTNTVTLSVEPATGRYILQPVTSLSAGAEHAINRAQDAAQPGNIVTQLLSRSLLDLVQRGAQQLGWKQVGRQTLRLDAVKAAVKREVLQFVLYCPRGWSARWALGAIVDPSGESWWICKMGTTGQSIEHAQNIAVERSHGPLDLTRQTLAAIARVAVNTISIHVNSQALREQGKSSTVDDDFAQPKPNSTSQRTVRGWVLHVKTEELLSSKPGEESWLQPSMRLVCHGQQLQSQKVWHIATGSMVPSIADDMKKLMASSPQSDFNFSDNGHFQILLNTAFGEEAISKLTTRLRDVNRLRSFATTLQRRKLALQSSSLTQVRFRYSNSLLATVKFGEGDNVKLELDERNPHMRIRKFLEEIVNDTNSPSEDAISDTTSNLDRFCLSLLYTRPLLSAIDAIEASNVKTMGSPYFHAHSIGIYRMTYTNPICAFDIKIMRKDDRVVWLIEDNARNLHDLRTKDQRTPGFRRQEDLQMALSLLYRRQGDLWYGVYSGLVAEIDGTPDALKQLHETVMKCYVEGGVKQPLANINGNQAKAAPTMKPNGQAPPPRPGTGPKRPSFSKANNTAGKPKNKNEVITIDD</sequence>
<evidence type="ECO:0000256" key="5">
    <source>
        <dbReference type="ARBA" id="ARBA00023159"/>
    </source>
</evidence>
<feature type="region of interest" description="Disordered" evidence="10">
    <location>
        <begin position="99"/>
        <end position="122"/>
    </location>
</feature>
<evidence type="ECO:0000256" key="4">
    <source>
        <dbReference type="ARBA" id="ARBA00023015"/>
    </source>
</evidence>
<evidence type="ECO:0000256" key="1">
    <source>
        <dbReference type="ARBA" id="ARBA00004123"/>
    </source>
</evidence>
<evidence type="ECO:0000256" key="6">
    <source>
        <dbReference type="ARBA" id="ARBA00023163"/>
    </source>
</evidence>
<evidence type="ECO:0000313" key="12">
    <source>
        <dbReference type="EMBL" id="KAF1956640.1"/>
    </source>
</evidence>
<feature type="domain" description="Mediator complex subunit MED14 N-terminal" evidence="11">
    <location>
        <begin position="70"/>
        <end position="276"/>
    </location>
</feature>
<comment type="subunit">
    <text evidence="9">Component of the Mediator complex.</text>
</comment>
<dbReference type="PANTHER" id="PTHR12809">
    <property type="entry name" value="MEDIATOR COMPLEX SUBUNIT"/>
    <property type="match status" value="1"/>
</dbReference>
<dbReference type="GO" id="GO:0006357">
    <property type="term" value="P:regulation of transcription by RNA polymerase II"/>
    <property type="evidence" value="ECO:0007669"/>
    <property type="project" value="InterPro"/>
</dbReference>
<dbReference type="GO" id="GO:0016592">
    <property type="term" value="C:mediator complex"/>
    <property type="evidence" value="ECO:0007669"/>
    <property type="project" value="UniProtKB-UniRule"/>
</dbReference>
<feature type="region of interest" description="Disordered" evidence="10">
    <location>
        <begin position="654"/>
        <end position="674"/>
    </location>
</feature>
<dbReference type="OrthoDB" id="205099at2759"/>
<dbReference type="AlphaFoldDB" id="A0A6A5TX52"/>
<dbReference type="GO" id="GO:0003712">
    <property type="term" value="F:transcription coregulator activity"/>
    <property type="evidence" value="ECO:0007669"/>
    <property type="project" value="UniProtKB-UniRule"/>
</dbReference>
<evidence type="ECO:0000259" key="11">
    <source>
        <dbReference type="Pfam" id="PF08638"/>
    </source>
</evidence>
<evidence type="ECO:0000256" key="10">
    <source>
        <dbReference type="SAM" id="MobiDB-lite"/>
    </source>
</evidence>
<evidence type="ECO:0000313" key="13">
    <source>
        <dbReference type="Proteomes" id="UP000800035"/>
    </source>
</evidence>
<comment type="subcellular location">
    <subcellularLocation>
        <location evidence="1 9">Nucleus</location>
    </subcellularLocation>
</comment>
<evidence type="ECO:0000256" key="9">
    <source>
        <dbReference type="RuleBase" id="RU365082"/>
    </source>
</evidence>
<protein>
    <recommendedName>
        <fullName evidence="3 9">Mediator of RNA polymerase II transcription subunit 14</fullName>
    </recommendedName>
    <alternativeName>
        <fullName evidence="8 9">Mediator complex subunit 14</fullName>
    </alternativeName>
</protein>
<organism evidence="12 13">
    <name type="scientific">Byssothecium circinans</name>
    <dbReference type="NCBI Taxonomy" id="147558"/>
    <lineage>
        <taxon>Eukaryota</taxon>
        <taxon>Fungi</taxon>
        <taxon>Dikarya</taxon>
        <taxon>Ascomycota</taxon>
        <taxon>Pezizomycotina</taxon>
        <taxon>Dothideomycetes</taxon>
        <taxon>Pleosporomycetidae</taxon>
        <taxon>Pleosporales</taxon>
        <taxon>Massarineae</taxon>
        <taxon>Massarinaceae</taxon>
        <taxon>Byssothecium</taxon>
    </lineage>
</organism>
<evidence type="ECO:0000256" key="2">
    <source>
        <dbReference type="ARBA" id="ARBA00007813"/>
    </source>
</evidence>
<feature type="region of interest" description="Disordered" evidence="10">
    <location>
        <begin position="1"/>
        <end position="48"/>
    </location>
</feature>
<keyword evidence="13" id="KW-1185">Reference proteome</keyword>
<feature type="region of interest" description="Disordered" evidence="10">
    <location>
        <begin position="1016"/>
        <end position="1063"/>
    </location>
</feature>
<dbReference type="PANTHER" id="PTHR12809:SF2">
    <property type="entry name" value="MEDIATOR OF RNA POLYMERASE II TRANSCRIPTION SUBUNIT 14"/>
    <property type="match status" value="1"/>
</dbReference>
<dbReference type="Proteomes" id="UP000800035">
    <property type="component" value="Unassembled WGS sequence"/>
</dbReference>
<reference evidence="12" key="1">
    <citation type="journal article" date="2020" name="Stud. Mycol.">
        <title>101 Dothideomycetes genomes: a test case for predicting lifestyles and emergence of pathogens.</title>
        <authorList>
            <person name="Haridas S."/>
            <person name="Albert R."/>
            <person name="Binder M."/>
            <person name="Bloem J."/>
            <person name="Labutti K."/>
            <person name="Salamov A."/>
            <person name="Andreopoulos B."/>
            <person name="Baker S."/>
            <person name="Barry K."/>
            <person name="Bills G."/>
            <person name="Bluhm B."/>
            <person name="Cannon C."/>
            <person name="Castanera R."/>
            <person name="Culley D."/>
            <person name="Daum C."/>
            <person name="Ezra D."/>
            <person name="Gonzalez J."/>
            <person name="Henrissat B."/>
            <person name="Kuo A."/>
            <person name="Liang C."/>
            <person name="Lipzen A."/>
            <person name="Lutzoni F."/>
            <person name="Magnuson J."/>
            <person name="Mondo S."/>
            <person name="Nolan M."/>
            <person name="Ohm R."/>
            <person name="Pangilinan J."/>
            <person name="Park H.-J."/>
            <person name="Ramirez L."/>
            <person name="Alfaro M."/>
            <person name="Sun H."/>
            <person name="Tritt A."/>
            <person name="Yoshinaga Y."/>
            <person name="Zwiers L.-H."/>
            <person name="Turgeon B."/>
            <person name="Goodwin S."/>
            <person name="Spatafora J."/>
            <person name="Crous P."/>
            <person name="Grigoriev I."/>
        </authorList>
    </citation>
    <scope>NUCLEOTIDE SEQUENCE</scope>
    <source>
        <strain evidence="12">CBS 675.92</strain>
    </source>
</reference>
<dbReference type="GO" id="GO:0070847">
    <property type="term" value="C:core mediator complex"/>
    <property type="evidence" value="ECO:0007669"/>
    <property type="project" value="TreeGrafter"/>
</dbReference>
<dbReference type="Pfam" id="PF08638">
    <property type="entry name" value="Med14"/>
    <property type="match status" value="1"/>
</dbReference>
<keyword evidence="5 9" id="KW-0010">Activator</keyword>
<comment type="function">
    <text evidence="9">Component of the Mediator complex, a coactivator involved in the regulated transcription of nearly all RNA polymerase II-dependent genes. Mediator functions as a bridge to convey information from gene-specific regulatory proteins to the basal RNA polymerase II transcription machinery. Mediator is recruited to promoters by direct interactions with regulatory proteins and serves as a scaffold for the assembly of a functional preinitiation complex with RNA polymerase II and the general transcription factors.</text>
</comment>
<dbReference type="Pfam" id="PF26204">
    <property type="entry name" value="Med14_fung"/>
    <property type="match status" value="1"/>
</dbReference>
<keyword evidence="6 9" id="KW-0804">Transcription</keyword>
<evidence type="ECO:0000256" key="3">
    <source>
        <dbReference type="ARBA" id="ARBA00019619"/>
    </source>
</evidence>
<gene>
    <name evidence="12" type="ORF">CC80DRAFT_492161</name>
</gene>
<evidence type="ECO:0000256" key="8">
    <source>
        <dbReference type="ARBA" id="ARBA00032007"/>
    </source>
</evidence>